<keyword evidence="1" id="KW-0472">Membrane</keyword>
<dbReference type="AlphaFoldDB" id="A0A7W4UM25"/>
<keyword evidence="4" id="KW-1185">Reference proteome</keyword>
<evidence type="ECO:0000259" key="2">
    <source>
        <dbReference type="Pfam" id="PF20155"/>
    </source>
</evidence>
<feature type="transmembrane region" description="Helical" evidence="1">
    <location>
        <begin position="719"/>
        <end position="745"/>
    </location>
</feature>
<evidence type="ECO:0000313" key="4">
    <source>
        <dbReference type="Proteomes" id="UP000545286"/>
    </source>
</evidence>
<reference evidence="3 4" key="1">
    <citation type="submission" date="2020-08" db="EMBL/GenBank/DDBJ databases">
        <title>Sequencing the genomes of 1000 actinobacteria strains.</title>
        <authorList>
            <person name="Klenk H.-P."/>
        </authorList>
    </citation>
    <scope>NUCLEOTIDE SEQUENCE [LARGE SCALE GENOMIC DNA]</scope>
    <source>
        <strain evidence="3 4">DSM 20419</strain>
    </source>
</reference>
<keyword evidence="1" id="KW-1133">Transmembrane helix</keyword>
<protein>
    <submittedName>
        <fullName evidence="3">Tape measure domain-containing protein</fullName>
    </submittedName>
</protein>
<evidence type="ECO:0000256" key="1">
    <source>
        <dbReference type="SAM" id="Phobius"/>
    </source>
</evidence>
<dbReference type="NCBIfam" id="TIGR02675">
    <property type="entry name" value="tape_meas_nterm"/>
    <property type="match status" value="1"/>
</dbReference>
<sequence>MSSEVASGHVSIFPTFKGFRSKTVAEVDATTADASNRAKTGFTKAGAGAGAGFASGFKSTASAVGSAVTSIGSTIKSLATPIAGIVTAAGGITAALGFNRLVGIDTARAKLGALGHDATSVQANMDSALAAVKGTAFGLGDAAGAAASASAAGVANGQAMTDYLKNVVDVSAVAGVGLNEVSSIFGKVQTGGRAYTGEIQQLADRQIPIWQYLADEIGVTTDEVRTMASEGEISAQTFYDAVKNNIGGAAVIMGQTSFVGAWDNVKAAIGRVGAAFLDAGGEGGGFFSQLKPLMADFTGLLDLITPKAAELGVKFGAGFATVLTEVTGGIRAFSASWEAFDGDVTSSGFPGFMERVAFISRTVFEELRGGVTAFGAAWRANDGDVTSSGFPGFMERAAFVVRQVVDAAAGLDFSSFSGFTSSLGSFGPAFGSIGTSVQELMPAVSAFTAQLPELGGGLVTLASGGISILASGLSFLADNAETIVAWMPAIVAGFVAWRVASQAVTAAQVAQAPILLASNTLGLSRAVIDWQLARSRTAVTAATVANTGATATNTAAQTGGFLATARNTAGLVAQRVATVASAVATRAAAAAQWLMNAAMTANPIGLIIAAVVALVAAIVWFFTQTELGQAIWTEFTRFLGEAWANIVAVATTVFTALGEFFTGVWNGIVAVAQFVWQAIVFAVTTYINIVMTIITTVLSAIVAVWTFVWDGLVAAFTFVWDLIVFAVTTYIAIVQAVITTVLAVVTSVWNTVWGGISSFFVGIWTFIVAAVTAYIALVQTVITNVVNGISSTWNTVWGAISRFFIQIWDGIVSGVEGFVRQVEVNIGRAVNFLQALPEQIMGFFSGIGDWLVDSGKALIQGFLDGIDAMLGTVEDTLGGVMDFIGGFFPQSPAKRGRFSGRGYTTFSGNALIEDYAGGMEQRLPALSRVAAQAQEVASFSAIVATTVREPVGARQGDRIVNFNNEIHQYPGETTDEFLRRQRERENFEMGSVL</sequence>
<comment type="caution">
    <text evidence="3">The sequence shown here is derived from an EMBL/GenBank/DDBJ whole genome shotgun (WGS) entry which is preliminary data.</text>
</comment>
<feature type="transmembrane region" description="Helical" evidence="1">
    <location>
        <begin position="674"/>
        <end position="707"/>
    </location>
</feature>
<proteinExistence type="predicted"/>
<dbReference type="InterPro" id="IPR013491">
    <property type="entry name" value="Tape_meas_N"/>
</dbReference>
<keyword evidence="1" id="KW-0812">Transmembrane</keyword>
<name>A0A7W4UM25_9MICO</name>
<dbReference type="Proteomes" id="UP000545286">
    <property type="component" value="Unassembled WGS sequence"/>
</dbReference>
<dbReference type="RefSeq" id="WP_183623434.1">
    <property type="nucleotide sequence ID" value="NZ_JACHWJ010000001.1"/>
</dbReference>
<gene>
    <name evidence="3" type="ORF">FHX72_001077</name>
</gene>
<accession>A0A7W4UM25</accession>
<feature type="transmembrane region" description="Helical" evidence="1">
    <location>
        <begin position="604"/>
        <end position="622"/>
    </location>
</feature>
<feature type="transmembrane region" description="Helical" evidence="1">
    <location>
        <begin position="752"/>
        <end position="777"/>
    </location>
</feature>
<evidence type="ECO:0000313" key="3">
    <source>
        <dbReference type="EMBL" id="MBB2956965.1"/>
    </source>
</evidence>
<feature type="transmembrane region" description="Helical" evidence="1">
    <location>
        <begin position="454"/>
        <end position="476"/>
    </location>
</feature>
<dbReference type="Pfam" id="PF20155">
    <property type="entry name" value="TMP_3"/>
    <property type="match status" value="1"/>
</dbReference>
<feature type="domain" description="Tape measure protein N-terminal" evidence="2">
    <location>
        <begin position="106"/>
        <end position="271"/>
    </location>
</feature>
<dbReference type="EMBL" id="JACHWJ010000001">
    <property type="protein sequence ID" value="MBB2956965.1"/>
    <property type="molecule type" value="Genomic_DNA"/>
</dbReference>
<organism evidence="3 4">
    <name type="scientific">Pseudoclavibacter helvolus</name>
    <dbReference type="NCBI Taxonomy" id="255205"/>
    <lineage>
        <taxon>Bacteria</taxon>
        <taxon>Bacillati</taxon>
        <taxon>Actinomycetota</taxon>
        <taxon>Actinomycetes</taxon>
        <taxon>Micrococcales</taxon>
        <taxon>Microbacteriaceae</taxon>
        <taxon>Pseudoclavibacter</taxon>
    </lineage>
</organism>
<feature type="transmembrane region" description="Helical" evidence="1">
    <location>
        <begin position="642"/>
        <end position="662"/>
    </location>
</feature>